<protein>
    <submittedName>
        <fullName evidence="2">CLUMA_CG003317, isoform A</fullName>
    </submittedName>
</protein>
<keyword evidence="3" id="KW-1185">Reference proteome</keyword>
<dbReference type="AlphaFoldDB" id="A0A1J1HSR9"/>
<sequence length="70" mass="8401">MINRNETWLNSPLCLFLLSKFACSMLFMVDLIDLISYNRQYFYALYEVEFDILKQQPKNIISNTVETRIK</sequence>
<feature type="transmembrane region" description="Helical" evidence="1">
    <location>
        <begin position="15"/>
        <end position="35"/>
    </location>
</feature>
<keyword evidence="1" id="KW-0812">Transmembrane</keyword>
<proteinExistence type="predicted"/>
<keyword evidence="1" id="KW-1133">Transmembrane helix</keyword>
<organism evidence="2 3">
    <name type="scientific">Clunio marinus</name>
    <dbReference type="NCBI Taxonomy" id="568069"/>
    <lineage>
        <taxon>Eukaryota</taxon>
        <taxon>Metazoa</taxon>
        <taxon>Ecdysozoa</taxon>
        <taxon>Arthropoda</taxon>
        <taxon>Hexapoda</taxon>
        <taxon>Insecta</taxon>
        <taxon>Pterygota</taxon>
        <taxon>Neoptera</taxon>
        <taxon>Endopterygota</taxon>
        <taxon>Diptera</taxon>
        <taxon>Nematocera</taxon>
        <taxon>Chironomoidea</taxon>
        <taxon>Chironomidae</taxon>
        <taxon>Clunio</taxon>
    </lineage>
</organism>
<accession>A0A1J1HSR9</accession>
<keyword evidence="1" id="KW-0472">Membrane</keyword>
<evidence type="ECO:0000313" key="3">
    <source>
        <dbReference type="Proteomes" id="UP000183832"/>
    </source>
</evidence>
<dbReference type="EMBL" id="CVRI01000013">
    <property type="protein sequence ID" value="CRK89518.1"/>
    <property type="molecule type" value="Genomic_DNA"/>
</dbReference>
<dbReference type="Proteomes" id="UP000183832">
    <property type="component" value="Unassembled WGS sequence"/>
</dbReference>
<name>A0A1J1HSR9_9DIPT</name>
<reference evidence="2 3" key="1">
    <citation type="submission" date="2015-04" db="EMBL/GenBank/DDBJ databases">
        <authorList>
            <person name="Syromyatnikov M.Y."/>
            <person name="Popov V.N."/>
        </authorList>
    </citation>
    <scope>NUCLEOTIDE SEQUENCE [LARGE SCALE GENOMIC DNA]</scope>
</reference>
<evidence type="ECO:0000256" key="1">
    <source>
        <dbReference type="SAM" id="Phobius"/>
    </source>
</evidence>
<evidence type="ECO:0000313" key="2">
    <source>
        <dbReference type="EMBL" id="CRK89518.1"/>
    </source>
</evidence>
<gene>
    <name evidence="2" type="ORF">CLUMA_CG003317</name>
</gene>